<dbReference type="Gene3D" id="3.40.120.10">
    <property type="entry name" value="Alpha-D-Glucose-1,6-Bisphosphate, subunit A, domain 3"/>
    <property type="match status" value="3"/>
</dbReference>
<dbReference type="PROSITE" id="PS00710">
    <property type="entry name" value="PGM_PMM"/>
    <property type="match status" value="1"/>
</dbReference>
<dbReference type="Pfam" id="PF00408">
    <property type="entry name" value="PGM_PMM_IV"/>
    <property type="match status" value="1"/>
</dbReference>
<dbReference type="NCBIfam" id="TIGR01455">
    <property type="entry name" value="glmM"/>
    <property type="match status" value="1"/>
</dbReference>
<dbReference type="InterPro" id="IPR005841">
    <property type="entry name" value="Alpha-D-phosphohexomutase_SF"/>
</dbReference>
<reference evidence="13 14" key="1">
    <citation type="journal article" date="2024" name="Chem. Sci.">
        <title>Discovery of megapolipeptins by genome mining of a Burkholderiales bacteria collection.</title>
        <authorList>
            <person name="Paulo B.S."/>
            <person name="Recchia M.J.J."/>
            <person name="Lee S."/>
            <person name="Fergusson C.H."/>
            <person name="Romanowski S.B."/>
            <person name="Hernandez A."/>
            <person name="Krull N."/>
            <person name="Liu D.Y."/>
            <person name="Cavanagh H."/>
            <person name="Bos A."/>
            <person name="Gray C.A."/>
            <person name="Murphy B.T."/>
            <person name="Linington R.G."/>
            <person name="Eustaquio A.S."/>
        </authorList>
    </citation>
    <scope>NUCLEOTIDE SEQUENCE [LARGE SCALE GENOMIC DNA]</scope>
    <source>
        <strain evidence="13 14">RL21-008-BIB-A</strain>
    </source>
</reference>
<evidence type="ECO:0000259" key="11">
    <source>
        <dbReference type="Pfam" id="PF02879"/>
    </source>
</evidence>
<feature type="binding site" evidence="6">
    <location>
        <position position="246"/>
    </location>
    <ligand>
        <name>Mg(2+)</name>
        <dbReference type="ChEBI" id="CHEBI:18420"/>
    </ligand>
</feature>
<dbReference type="Pfam" id="PF02878">
    <property type="entry name" value="PGM_PMM_I"/>
    <property type="match status" value="1"/>
</dbReference>
<dbReference type="InterPro" id="IPR016055">
    <property type="entry name" value="A-D-PHexomutase_a/b/a-I/II/III"/>
</dbReference>
<protein>
    <recommendedName>
        <fullName evidence="6 8">Phosphoglucosamine mutase</fullName>
        <ecNumber evidence="6 8">5.4.2.10</ecNumber>
    </recommendedName>
</protein>
<keyword evidence="2 6" id="KW-0597">Phosphoprotein</keyword>
<feature type="binding site" evidence="6">
    <location>
        <position position="248"/>
    </location>
    <ligand>
        <name>Mg(2+)</name>
        <dbReference type="ChEBI" id="CHEBI:18420"/>
    </ligand>
</feature>
<accession>A0ABW9ADE0</accession>
<comment type="PTM">
    <text evidence="6">Activated by phosphorylation.</text>
</comment>
<feature type="domain" description="Alpha-D-phosphohexomutase alpha/beta/alpha" evidence="10">
    <location>
        <begin position="4"/>
        <end position="140"/>
    </location>
</feature>
<name>A0ABW9ADE0_9BURK</name>
<feature type="binding site" description="via phosphate group" evidence="6">
    <location>
        <position position="107"/>
    </location>
    <ligand>
        <name>Mg(2+)</name>
        <dbReference type="ChEBI" id="CHEBI:18420"/>
    </ligand>
</feature>
<feature type="binding site" evidence="6">
    <location>
        <position position="250"/>
    </location>
    <ligand>
        <name>Mg(2+)</name>
        <dbReference type="ChEBI" id="CHEBI:18420"/>
    </ligand>
</feature>
<evidence type="ECO:0000256" key="4">
    <source>
        <dbReference type="ARBA" id="ARBA00022842"/>
    </source>
</evidence>
<dbReference type="InterPro" id="IPR005843">
    <property type="entry name" value="A-D-PHexomutase_C"/>
</dbReference>
<dbReference type="InterPro" id="IPR006352">
    <property type="entry name" value="GlmM_bact"/>
</dbReference>
<dbReference type="GO" id="GO:0008966">
    <property type="term" value="F:phosphoglucosamine mutase activity"/>
    <property type="evidence" value="ECO:0007669"/>
    <property type="project" value="UniProtKB-EC"/>
</dbReference>
<evidence type="ECO:0000256" key="1">
    <source>
        <dbReference type="ARBA" id="ARBA00010231"/>
    </source>
</evidence>
<dbReference type="InterPro" id="IPR016066">
    <property type="entry name" value="A-D-PHexomutase_CS"/>
</dbReference>
<dbReference type="Proteomes" id="UP001629246">
    <property type="component" value="Unassembled WGS sequence"/>
</dbReference>
<feature type="domain" description="Alpha-D-phosphohexomutase alpha/beta/alpha" evidence="12">
    <location>
        <begin position="263"/>
        <end position="370"/>
    </location>
</feature>
<comment type="similarity">
    <text evidence="1 6 7">Belongs to the phosphohexose mutase family.</text>
</comment>
<evidence type="ECO:0000259" key="9">
    <source>
        <dbReference type="Pfam" id="PF00408"/>
    </source>
</evidence>
<comment type="cofactor">
    <cofactor evidence="6">
        <name>Mg(2+)</name>
        <dbReference type="ChEBI" id="CHEBI:18420"/>
    </cofactor>
    <text evidence="6">Binds 1 Mg(2+) ion per subunit.</text>
</comment>
<dbReference type="SUPFAM" id="SSF55957">
    <property type="entry name" value="Phosphoglucomutase, C-terminal domain"/>
    <property type="match status" value="1"/>
</dbReference>
<dbReference type="InterPro" id="IPR005845">
    <property type="entry name" value="A-D-PHexomutase_a/b/a-II"/>
</dbReference>
<dbReference type="CDD" id="cd05802">
    <property type="entry name" value="GlmM"/>
    <property type="match status" value="1"/>
</dbReference>
<dbReference type="NCBIfam" id="NF008139">
    <property type="entry name" value="PRK10887.1"/>
    <property type="match status" value="1"/>
</dbReference>
<feature type="domain" description="Alpha-D-phosphohexomutase C-terminal" evidence="9">
    <location>
        <begin position="377"/>
        <end position="443"/>
    </location>
</feature>
<evidence type="ECO:0000256" key="5">
    <source>
        <dbReference type="ARBA" id="ARBA00023235"/>
    </source>
</evidence>
<dbReference type="EC" id="5.4.2.10" evidence="6 8"/>
<evidence type="ECO:0000256" key="3">
    <source>
        <dbReference type="ARBA" id="ARBA00022723"/>
    </source>
</evidence>
<dbReference type="PRINTS" id="PR00509">
    <property type="entry name" value="PGMPMM"/>
</dbReference>
<evidence type="ECO:0000256" key="2">
    <source>
        <dbReference type="ARBA" id="ARBA00022553"/>
    </source>
</evidence>
<evidence type="ECO:0000259" key="10">
    <source>
        <dbReference type="Pfam" id="PF02878"/>
    </source>
</evidence>
<evidence type="ECO:0000259" key="12">
    <source>
        <dbReference type="Pfam" id="PF02880"/>
    </source>
</evidence>
<keyword evidence="3 6" id="KW-0479">Metal-binding</keyword>
<dbReference type="PANTHER" id="PTHR42946">
    <property type="entry name" value="PHOSPHOHEXOSE MUTASE"/>
    <property type="match status" value="1"/>
</dbReference>
<dbReference type="HAMAP" id="MF_01554_B">
    <property type="entry name" value="GlmM_B"/>
    <property type="match status" value="1"/>
</dbReference>
<dbReference type="Pfam" id="PF02879">
    <property type="entry name" value="PGM_PMM_II"/>
    <property type="match status" value="1"/>
</dbReference>
<dbReference type="InterPro" id="IPR050060">
    <property type="entry name" value="Phosphoglucosamine_mutase"/>
</dbReference>
<keyword evidence="14" id="KW-1185">Reference proteome</keyword>
<proteinExistence type="inferred from homology"/>
<dbReference type="InterPro" id="IPR005846">
    <property type="entry name" value="A-D-PHexomutase_a/b/a-III"/>
</dbReference>
<comment type="function">
    <text evidence="6 8">Catalyzes the conversion of glucosamine-6-phosphate to glucosamine-1-phosphate.</text>
</comment>
<evidence type="ECO:0000256" key="7">
    <source>
        <dbReference type="RuleBase" id="RU004326"/>
    </source>
</evidence>
<evidence type="ECO:0000313" key="14">
    <source>
        <dbReference type="Proteomes" id="UP001629246"/>
    </source>
</evidence>
<comment type="caution">
    <text evidence="13">The sequence shown here is derived from an EMBL/GenBank/DDBJ whole genome shotgun (WGS) entry which is preliminary data.</text>
</comment>
<dbReference type="InterPro" id="IPR005844">
    <property type="entry name" value="A-D-PHexomutase_a/b/a-I"/>
</dbReference>
<dbReference type="EMBL" id="JAQQFM010000006">
    <property type="protein sequence ID" value="MFL9925442.1"/>
    <property type="molecule type" value="Genomic_DNA"/>
</dbReference>
<gene>
    <name evidence="6 13" type="primary">glmM</name>
    <name evidence="13" type="ORF">PQR62_14280</name>
</gene>
<feature type="modified residue" description="Phosphoserine" evidence="6">
    <location>
        <position position="107"/>
    </location>
</feature>
<evidence type="ECO:0000313" key="13">
    <source>
        <dbReference type="EMBL" id="MFL9925442.1"/>
    </source>
</evidence>
<evidence type="ECO:0000256" key="8">
    <source>
        <dbReference type="RuleBase" id="RU004327"/>
    </source>
</evidence>
<keyword evidence="5 6" id="KW-0413">Isomerase</keyword>
<comment type="catalytic activity">
    <reaction evidence="6 8">
        <text>alpha-D-glucosamine 1-phosphate = D-glucosamine 6-phosphate</text>
        <dbReference type="Rhea" id="RHEA:23424"/>
        <dbReference type="ChEBI" id="CHEBI:58516"/>
        <dbReference type="ChEBI" id="CHEBI:58725"/>
        <dbReference type="EC" id="5.4.2.10"/>
    </reaction>
</comment>
<dbReference type="RefSeq" id="WP_408158965.1">
    <property type="nucleotide sequence ID" value="NZ_JAQQFM010000006.1"/>
</dbReference>
<organism evidence="13 14">
    <name type="scientific">Herbaspirillum lusitanum</name>
    <dbReference type="NCBI Taxonomy" id="213312"/>
    <lineage>
        <taxon>Bacteria</taxon>
        <taxon>Pseudomonadati</taxon>
        <taxon>Pseudomonadota</taxon>
        <taxon>Betaproteobacteria</taxon>
        <taxon>Burkholderiales</taxon>
        <taxon>Oxalobacteraceae</taxon>
        <taxon>Herbaspirillum</taxon>
    </lineage>
</organism>
<dbReference type="SUPFAM" id="SSF53738">
    <property type="entry name" value="Phosphoglucomutase, first 3 domains"/>
    <property type="match status" value="3"/>
</dbReference>
<evidence type="ECO:0000256" key="6">
    <source>
        <dbReference type="HAMAP-Rule" id="MF_01554"/>
    </source>
</evidence>
<dbReference type="Pfam" id="PF02880">
    <property type="entry name" value="PGM_PMM_III"/>
    <property type="match status" value="1"/>
</dbReference>
<keyword evidence="4 6" id="KW-0460">Magnesium</keyword>
<dbReference type="Gene3D" id="3.30.310.50">
    <property type="entry name" value="Alpha-D-phosphohexomutase, C-terminal domain"/>
    <property type="match status" value="1"/>
</dbReference>
<dbReference type="InterPro" id="IPR036900">
    <property type="entry name" value="A-D-PHexomutase_C_sf"/>
</dbReference>
<feature type="domain" description="Alpha-D-phosphohexomutase alpha/beta/alpha" evidence="11">
    <location>
        <begin position="162"/>
        <end position="259"/>
    </location>
</feature>
<feature type="active site" description="Phosphoserine intermediate" evidence="6">
    <location>
        <position position="107"/>
    </location>
</feature>
<dbReference type="PANTHER" id="PTHR42946:SF1">
    <property type="entry name" value="PHOSPHOGLUCOMUTASE (ALPHA-D-GLUCOSE-1,6-BISPHOSPHATE-DEPENDENT)"/>
    <property type="match status" value="1"/>
</dbReference>
<sequence length="447" mass="47577">MATKYFGTDGVRGRVGTAPITPDFVMRLGYAAGKVLVHSLAQNVKGHPTVLIGKDTRISGYMLEAALEAGFAAAGVDVMLAGPVPTPAVAYLTRALRLSAGVVISASHNPFHDNGIKFFSASGNKLPDAVEAEIEAALEQPMDCVSSEKLGKARRLDDAQGRYIEFCKSTFPTALDLRGMTIVIDCAHGAAYNIAPHVFHELGAEVITIGNRPNGLNINDGFGATAPEALSQAVRANKADLGIALDGDADRLVMVDGEGRIYNGDELLYLMVKDRLAVGPVDGAVGTLMTNMALQVAFKKMGIPFERAKVGDRYVLEVLQERGWLLGGEGSGHLLCLDKHTTGDGIVSALQVLSALKRSGQTLAQMTADIKLYPQALINVRIPAGYDWKSNAALQGEKEVVERELGDSGRVLLRPSGTEPLIRVMVEAPQAEVAHAMAQRIADKVLQ</sequence>